<reference evidence="4" key="1">
    <citation type="submission" date="2020-05" db="EMBL/GenBank/DDBJ databases">
        <title>Mycena genomes resolve the evolution of fungal bioluminescence.</title>
        <authorList>
            <person name="Tsai I.J."/>
        </authorList>
    </citation>
    <scope>NUCLEOTIDE SEQUENCE</scope>
    <source>
        <strain evidence="4">160909Yilan</strain>
    </source>
</reference>
<keyword evidence="2" id="KW-0812">Transmembrane</keyword>
<dbReference type="Proteomes" id="UP000623467">
    <property type="component" value="Unassembled WGS sequence"/>
</dbReference>
<organism evidence="4 5">
    <name type="scientific">Mycena sanguinolenta</name>
    <dbReference type="NCBI Taxonomy" id="230812"/>
    <lineage>
        <taxon>Eukaryota</taxon>
        <taxon>Fungi</taxon>
        <taxon>Dikarya</taxon>
        <taxon>Basidiomycota</taxon>
        <taxon>Agaricomycotina</taxon>
        <taxon>Agaricomycetes</taxon>
        <taxon>Agaricomycetidae</taxon>
        <taxon>Agaricales</taxon>
        <taxon>Marasmiineae</taxon>
        <taxon>Mycenaceae</taxon>
        <taxon>Mycena</taxon>
    </lineage>
</organism>
<accession>A0A8H6XHF6</accession>
<feature type="region of interest" description="Disordered" evidence="1">
    <location>
        <begin position="1"/>
        <end position="33"/>
    </location>
</feature>
<feature type="transmembrane region" description="Helical" evidence="2">
    <location>
        <begin position="227"/>
        <end position="251"/>
    </location>
</feature>
<evidence type="ECO:0000313" key="4">
    <source>
        <dbReference type="EMBL" id="KAF7341583.1"/>
    </source>
</evidence>
<keyword evidence="5" id="KW-1185">Reference proteome</keyword>
<evidence type="ECO:0000259" key="3">
    <source>
        <dbReference type="Pfam" id="PF20153"/>
    </source>
</evidence>
<dbReference type="AlphaFoldDB" id="A0A8H6XHF6"/>
<name>A0A8H6XHF6_9AGAR</name>
<feature type="domain" description="DUF6535" evidence="3">
    <location>
        <begin position="45"/>
        <end position="221"/>
    </location>
</feature>
<keyword evidence="2" id="KW-0472">Membrane</keyword>
<evidence type="ECO:0000256" key="1">
    <source>
        <dbReference type="SAM" id="MobiDB-lite"/>
    </source>
</evidence>
<sequence length="570" mass="63730">MSQALSRRTSASIALEPAVSPPEKPDPEKGYYSNAENEEACAKIWSIYVGEAERYDTALVESWKADMEGMLIFSGLFSASLTAFLIESYKVLRPDSGDLTVAGIALLSHQLAAIANSTTFVLPPPSSFTPTAASLWCNALWFISLSLSLTCALLATFVEQWAREFLHKTEMRPSPLRRARVFSFLYFGLKEFRMHTIVDVIPFLLHASLILFLAGLIAFLLPINLLIMYLMSVALFVFLLLYAILTILPVVKLNCPYRRTPMSAPLWSLLQPHSIFSSKPSSPQSLTMTEAVVDSALRDPKDRDQRALQWTLDSLTDDAELLPFVEAIPDVIYGPNGFRRVNDHLFDAILGTVEVPSPLVARICNLIASTQGMPPDDPLRTRRRMAGHRALWALCLMPSASGRYFPIDQAQFLGDPDGLTASATLAIKYQAQRWCYCLVGTIRDLLVDHNHSSAHFRDVTLPTTRRLLPLLFQNGHLLVSPIRPQSSNPLLGYLEYLYAEIRETTPTISQVELLQRIVGALHDGHDWAYNSLAFIKHFIKGGLNKLDDGDRLFEPMRTCYAIPESRLSKT</sequence>
<proteinExistence type="predicted"/>
<dbReference type="InterPro" id="IPR045338">
    <property type="entry name" value="DUF6535"/>
</dbReference>
<feature type="compositionally biased region" description="Polar residues" evidence="1">
    <location>
        <begin position="1"/>
        <end position="12"/>
    </location>
</feature>
<feature type="transmembrane region" description="Helical" evidence="2">
    <location>
        <begin position="99"/>
        <end position="119"/>
    </location>
</feature>
<keyword evidence="2" id="KW-1133">Transmembrane helix</keyword>
<gene>
    <name evidence="4" type="ORF">MSAN_02055400</name>
</gene>
<comment type="caution">
    <text evidence="4">The sequence shown here is derived from an EMBL/GenBank/DDBJ whole genome shotgun (WGS) entry which is preliminary data.</text>
</comment>
<dbReference type="EMBL" id="JACAZH010000027">
    <property type="protein sequence ID" value="KAF7341583.1"/>
    <property type="molecule type" value="Genomic_DNA"/>
</dbReference>
<feature type="transmembrane region" description="Helical" evidence="2">
    <location>
        <begin position="200"/>
        <end position="221"/>
    </location>
</feature>
<evidence type="ECO:0000256" key="2">
    <source>
        <dbReference type="SAM" id="Phobius"/>
    </source>
</evidence>
<dbReference type="OrthoDB" id="3235960at2759"/>
<feature type="transmembrane region" description="Helical" evidence="2">
    <location>
        <begin position="139"/>
        <end position="158"/>
    </location>
</feature>
<feature type="transmembrane region" description="Helical" evidence="2">
    <location>
        <begin position="69"/>
        <end position="87"/>
    </location>
</feature>
<dbReference type="Pfam" id="PF20153">
    <property type="entry name" value="DUF6535"/>
    <property type="match status" value="1"/>
</dbReference>
<evidence type="ECO:0000313" key="5">
    <source>
        <dbReference type="Proteomes" id="UP000623467"/>
    </source>
</evidence>
<protein>
    <recommendedName>
        <fullName evidence="3">DUF6535 domain-containing protein</fullName>
    </recommendedName>
</protein>